<feature type="region of interest" description="Disordered" evidence="1">
    <location>
        <begin position="1"/>
        <end position="58"/>
    </location>
</feature>
<feature type="compositionally biased region" description="Basic residues" evidence="1">
    <location>
        <begin position="1"/>
        <end position="11"/>
    </location>
</feature>
<organism evidence="2 3">
    <name type="scientific">Brachionus calyciflorus</name>
    <dbReference type="NCBI Taxonomy" id="104777"/>
    <lineage>
        <taxon>Eukaryota</taxon>
        <taxon>Metazoa</taxon>
        <taxon>Spiralia</taxon>
        <taxon>Gnathifera</taxon>
        <taxon>Rotifera</taxon>
        <taxon>Eurotatoria</taxon>
        <taxon>Monogononta</taxon>
        <taxon>Pseudotrocha</taxon>
        <taxon>Ploima</taxon>
        <taxon>Brachionidae</taxon>
        <taxon>Brachionus</taxon>
    </lineage>
</organism>
<comment type="caution">
    <text evidence="2">The sequence shown here is derived from an EMBL/GenBank/DDBJ whole genome shotgun (WGS) entry which is preliminary data.</text>
</comment>
<keyword evidence="3" id="KW-1185">Reference proteome</keyword>
<dbReference type="Proteomes" id="UP000663879">
    <property type="component" value="Unassembled WGS sequence"/>
</dbReference>
<reference evidence="2" key="1">
    <citation type="submission" date="2021-02" db="EMBL/GenBank/DDBJ databases">
        <authorList>
            <person name="Nowell W R."/>
        </authorList>
    </citation>
    <scope>NUCLEOTIDE SEQUENCE</scope>
    <source>
        <strain evidence="2">Ploen Becks lab</strain>
    </source>
</reference>
<sequence>MGSKLSKKKSSKNSTPPPPPPPPPRVQFKEFHPNHHQEEFSKRRRPVYESDSESDDDEFEFDKKFNCQPINLVGFDSGFNNFSPYWDFYAGWNTWDSFNGLGGYGYGWNAPGFNNFGCTPVCNTWQSQVVWPSQTFF</sequence>
<proteinExistence type="predicted"/>
<dbReference type="AlphaFoldDB" id="A0A814EXQ2"/>
<name>A0A814EXQ2_9BILA</name>
<evidence type="ECO:0000313" key="2">
    <source>
        <dbReference type="EMBL" id="CAF0973284.1"/>
    </source>
</evidence>
<feature type="compositionally biased region" description="Basic and acidic residues" evidence="1">
    <location>
        <begin position="27"/>
        <end position="41"/>
    </location>
</feature>
<feature type="compositionally biased region" description="Pro residues" evidence="1">
    <location>
        <begin position="15"/>
        <end position="25"/>
    </location>
</feature>
<accession>A0A814EXQ2</accession>
<evidence type="ECO:0000313" key="3">
    <source>
        <dbReference type="Proteomes" id="UP000663879"/>
    </source>
</evidence>
<evidence type="ECO:0000256" key="1">
    <source>
        <dbReference type="SAM" id="MobiDB-lite"/>
    </source>
</evidence>
<gene>
    <name evidence="2" type="ORF">OXX778_LOCUS15031</name>
</gene>
<protein>
    <submittedName>
        <fullName evidence="2">Uncharacterized protein</fullName>
    </submittedName>
</protein>
<dbReference type="EMBL" id="CAJNOC010003222">
    <property type="protein sequence ID" value="CAF0973284.1"/>
    <property type="molecule type" value="Genomic_DNA"/>
</dbReference>